<dbReference type="PANTHER" id="PTHR38463">
    <property type="entry name" value="STRESS RESPONSE PROTEIN YSNF"/>
    <property type="match status" value="1"/>
</dbReference>
<feature type="region of interest" description="Disordered" evidence="1">
    <location>
        <begin position="252"/>
        <end position="276"/>
    </location>
</feature>
<feature type="domain" description="DUF2382" evidence="3">
    <location>
        <begin position="156"/>
        <end position="262"/>
    </location>
</feature>
<evidence type="ECO:0000313" key="4">
    <source>
        <dbReference type="EMBL" id="MFC0249996.1"/>
    </source>
</evidence>
<dbReference type="InterPro" id="IPR011033">
    <property type="entry name" value="PRC_barrel-like_sf"/>
</dbReference>
<evidence type="ECO:0000259" key="2">
    <source>
        <dbReference type="Pfam" id="PF05239"/>
    </source>
</evidence>
<evidence type="ECO:0000313" key="5">
    <source>
        <dbReference type="Proteomes" id="UP001589766"/>
    </source>
</evidence>
<dbReference type="Pfam" id="PF05239">
    <property type="entry name" value="PRC"/>
    <property type="match status" value="1"/>
</dbReference>
<feature type="domain" description="PRC-barrel" evidence="2">
    <location>
        <begin position="8"/>
        <end position="74"/>
    </location>
</feature>
<feature type="region of interest" description="Disordered" evidence="1">
    <location>
        <begin position="108"/>
        <end position="166"/>
    </location>
</feature>
<dbReference type="Proteomes" id="UP001589766">
    <property type="component" value="Unassembled WGS sequence"/>
</dbReference>
<comment type="caution">
    <text evidence="4">The sequence shown here is derived from an EMBL/GenBank/DDBJ whole genome shotgun (WGS) entry which is preliminary data.</text>
</comment>
<dbReference type="NCBIfam" id="TIGR02271">
    <property type="entry name" value="YsnF/AvaK domain"/>
    <property type="match status" value="1"/>
</dbReference>
<dbReference type="InterPro" id="IPR052967">
    <property type="entry name" value="Stress_Response_Assoc"/>
</dbReference>
<protein>
    <submittedName>
        <fullName evidence="4">DUF2382 domain-containing protein</fullName>
    </submittedName>
</protein>
<dbReference type="Gene3D" id="3.90.50.10">
    <property type="entry name" value="Photosynthetic Reaction Center, subunit H, domain 2"/>
    <property type="match status" value="1"/>
</dbReference>
<dbReference type="RefSeq" id="WP_378043353.1">
    <property type="nucleotide sequence ID" value="NZ_JBHLWH010000045.1"/>
</dbReference>
<reference evidence="4 5" key="1">
    <citation type="submission" date="2024-09" db="EMBL/GenBank/DDBJ databases">
        <authorList>
            <person name="Sun Q."/>
            <person name="Mori K."/>
        </authorList>
    </citation>
    <scope>NUCLEOTIDE SEQUENCE [LARGE SCALE GENOMIC DNA]</scope>
    <source>
        <strain evidence="4 5">CCM 7609</strain>
    </source>
</reference>
<proteinExistence type="predicted"/>
<dbReference type="PANTHER" id="PTHR38463:SF1">
    <property type="entry name" value="STRESS RESPONSE PROTEIN YSNF"/>
    <property type="match status" value="1"/>
</dbReference>
<evidence type="ECO:0000259" key="3">
    <source>
        <dbReference type="Pfam" id="PF09557"/>
    </source>
</evidence>
<sequence length="276" mass="29685">MQDYNTVEQLQDATVYGTDGEKIGSVGQVYLDDRTNQPTFVTVKTGLFGAKETFVPISEASPSRDGLQVPFDKAFVKDAPNVEADGSLTPQEEQRIYEYYSIDSSGTAAGTGQGTAAGTGQGTAAGTVPGADSDAGHDTSGDAGRDVSTDTESVTARNEQLNVGTEVRETGRVRLRKHTYTDTETVEVPVSREEIVVEREPVDPDSAEARRETGDQDVEVTAHEEVPVVNKTATAEKVTVDKTQVQDTERVAGTVQHEDIEVEGDDADTGRRDRRN</sequence>
<name>A0ABV6F9A5_9MICC</name>
<feature type="compositionally biased region" description="Polar residues" evidence="1">
    <location>
        <begin position="150"/>
        <end position="163"/>
    </location>
</feature>
<dbReference type="EMBL" id="JBHLWH010000045">
    <property type="protein sequence ID" value="MFC0249996.1"/>
    <property type="molecule type" value="Genomic_DNA"/>
</dbReference>
<dbReference type="InterPro" id="IPR014747">
    <property type="entry name" value="Bac_photo_RC_H_C"/>
</dbReference>
<accession>A0ABV6F9A5</accession>
<dbReference type="InterPro" id="IPR027275">
    <property type="entry name" value="PRC-brl_dom"/>
</dbReference>
<dbReference type="SUPFAM" id="SSF50346">
    <property type="entry name" value="PRC-barrel domain"/>
    <property type="match status" value="1"/>
</dbReference>
<feature type="compositionally biased region" description="Gly residues" evidence="1">
    <location>
        <begin position="109"/>
        <end position="123"/>
    </location>
</feature>
<dbReference type="InterPro" id="IPR019060">
    <property type="entry name" value="DUF2382"/>
</dbReference>
<organism evidence="4 5">
    <name type="scientific">Citricoccus parietis</name>
    <dbReference type="NCBI Taxonomy" id="592307"/>
    <lineage>
        <taxon>Bacteria</taxon>
        <taxon>Bacillati</taxon>
        <taxon>Actinomycetota</taxon>
        <taxon>Actinomycetes</taxon>
        <taxon>Micrococcales</taxon>
        <taxon>Micrococcaceae</taxon>
        <taxon>Citricoccus</taxon>
    </lineage>
</organism>
<keyword evidence="5" id="KW-1185">Reference proteome</keyword>
<dbReference type="Pfam" id="PF09557">
    <property type="entry name" value="DUF2382"/>
    <property type="match status" value="1"/>
</dbReference>
<gene>
    <name evidence="4" type="ORF">ACFFIO_15920</name>
</gene>
<evidence type="ECO:0000256" key="1">
    <source>
        <dbReference type="SAM" id="MobiDB-lite"/>
    </source>
</evidence>
<feature type="compositionally biased region" description="Basic and acidic residues" evidence="1">
    <location>
        <begin position="134"/>
        <end position="148"/>
    </location>
</feature>